<keyword evidence="6 7" id="KW-0472">Membrane</keyword>
<evidence type="ECO:0000256" key="6">
    <source>
        <dbReference type="HAMAP-Rule" id="MF_00479"/>
    </source>
</evidence>
<comment type="function">
    <text evidence="6">Part of a membrane-bound complex that couples electron transfer with translocation of ions across the membrane.</text>
</comment>
<dbReference type="HAMAP" id="MF_00479">
    <property type="entry name" value="RsxG_RnfG"/>
    <property type="match status" value="1"/>
</dbReference>
<keyword evidence="3 6" id="KW-0285">Flavoprotein</keyword>
<keyword evidence="6" id="KW-1003">Cell membrane</keyword>
<evidence type="ECO:0000256" key="5">
    <source>
        <dbReference type="ARBA" id="ARBA00022982"/>
    </source>
</evidence>
<dbReference type="InterPro" id="IPR010209">
    <property type="entry name" value="Ion_transpt_RnfG/RsxG"/>
</dbReference>
<evidence type="ECO:0000313" key="9">
    <source>
        <dbReference type="EMBL" id="PKK92218.1"/>
    </source>
</evidence>
<comment type="similarity">
    <text evidence="6">Belongs to the RnfG family.</text>
</comment>
<dbReference type="GO" id="GO:0010181">
    <property type="term" value="F:FMN binding"/>
    <property type="evidence" value="ECO:0007669"/>
    <property type="project" value="InterPro"/>
</dbReference>
<dbReference type="Proteomes" id="UP000233256">
    <property type="component" value="Unassembled WGS sequence"/>
</dbReference>
<evidence type="ECO:0000256" key="2">
    <source>
        <dbReference type="ARBA" id="ARBA00022553"/>
    </source>
</evidence>
<keyword evidence="5 6" id="KW-0249">Electron transport</keyword>
<comment type="subcellular location">
    <subcellularLocation>
        <location evidence="6">Cell membrane</location>
        <topology evidence="6">Single-pass membrane protein</topology>
    </subcellularLocation>
</comment>
<evidence type="ECO:0000313" key="10">
    <source>
        <dbReference type="Proteomes" id="UP000233256"/>
    </source>
</evidence>
<dbReference type="PIRSF" id="PIRSF006091">
    <property type="entry name" value="E_trnsport_RnfG"/>
    <property type="match status" value="1"/>
</dbReference>
<keyword evidence="6" id="KW-1278">Translocase</keyword>
<feature type="modified residue" description="FMN phosphoryl threonine" evidence="6">
    <location>
        <position position="229"/>
    </location>
</feature>
<evidence type="ECO:0000256" key="7">
    <source>
        <dbReference type="SAM" id="Phobius"/>
    </source>
</evidence>
<keyword evidence="6 7" id="KW-1133">Transmembrane helix</keyword>
<dbReference type="GO" id="GO:0022900">
    <property type="term" value="P:electron transport chain"/>
    <property type="evidence" value="ECO:0007669"/>
    <property type="project" value="UniProtKB-UniRule"/>
</dbReference>
<dbReference type="InterPro" id="IPR007329">
    <property type="entry name" value="FMN-bd"/>
</dbReference>
<dbReference type="SMART" id="SM00900">
    <property type="entry name" value="FMN_bind"/>
    <property type="match status" value="1"/>
</dbReference>
<dbReference type="GO" id="GO:0009055">
    <property type="term" value="F:electron transfer activity"/>
    <property type="evidence" value="ECO:0007669"/>
    <property type="project" value="InterPro"/>
</dbReference>
<dbReference type="EMBL" id="PGXC01000001">
    <property type="protein sequence ID" value="PKK92218.1"/>
    <property type="molecule type" value="Genomic_DNA"/>
</dbReference>
<name>A0A2N1PV83_9BACT</name>
<sequence>MHASSGPLDPTPGIWRGGKGTMKEYIRLSVTLLIICAVAATLLSFTNASTRGIIEKNSRKEVQSALKQILPNAEKFEETTAAVTESAKGLIKDLGIQAGSEAGASFSFFKALDGTTVTGMALKISPAGFSGPITMMVGIDTRGAKPSIAGFKVLDHTETPGLGANIKEIKPSMLKKVCDVSTALTARMEKAMATLDNKAWFEAQFEGLAASDMKVDKDGGRVHSITAATISSRAVTKGLRQALELAAVTMGGAK</sequence>
<comment type="subunit">
    <text evidence="6">The complex is composed of six subunits: RnfA, RnfB, RnfC, RnfD, RnfE and RnfG.</text>
</comment>
<keyword evidence="6 7" id="KW-0812">Transmembrane</keyword>
<dbReference type="PANTHER" id="PTHR36118:SF1">
    <property type="entry name" value="ION-TRANSLOCATING OXIDOREDUCTASE COMPLEX SUBUNIT G"/>
    <property type="match status" value="1"/>
</dbReference>
<dbReference type="Pfam" id="PF04205">
    <property type="entry name" value="FMN_bind"/>
    <property type="match status" value="1"/>
</dbReference>
<dbReference type="AlphaFoldDB" id="A0A2N1PV83"/>
<evidence type="ECO:0000256" key="4">
    <source>
        <dbReference type="ARBA" id="ARBA00022643"/>
    </source>
</evidence>
<dbReference type="PANTHER" id="PTHR36118">
    <property type="entry name" value="ION-TRANSLOCATING OXIDOREDUCTASE COMPLEX SUBUNIT G"/>
    <property type="match status" value="1"/>
</dbReference>
<keyword evidence="1 6" id="KW-0813">Transport</keyword>
<keyword evidence="4 6" id="KW-0288">FMN</keyword>
<dbReference type="NCBIfam" id="TIGR01947">
    <property type="entry name" value="rnfG"/>
    <property type="match status" value="1"/>
</dbReference>
<comment type="cofactor">
    <cofactor evidence="6">
        <name>FMN</name>
        <dbReference type="ChEBI" id="CHEBI:58210"/>
    </cofactor>
</comment>
<organism evidence="9 10">
    <name type="scientific">Candidatus Wallbacteria bacterium HGW-Wallbacteria-1</name>
    <dbReference type="NCBI Taxonomy" id="2013854"/>
    <lineage>
        <taxon>Bacteria</taxon>
        <taxon>Candidatus Walliibacteriota</taxon>
    </lineage>
</organism>
<evidence type="ECO:0000259" key="8">
    <source>
        <dbReference type="SMART" id="SM00900"/>
    </source>
</evidence>
<reference evidence="9 10" key="1">
    <citation type="journal article" date="2017" name="ISME J.">
        <title>Potential for microbial H2 and metal transformations associated with novel bacteria and archaea in deep terrestrial subsurface sediments.</title>
        <authorList>
            <person name="Hernsdorf A.W."/>
            <person name="Amano Y."/>
            <person name="Miyakawa K."/>
            <person name="Ise K."/>
            <person name="Suzuki Y."/>
            <person name="Anantharaman K."/>
            <person name="Probst A."/>
            <person name="Burstein D."/>
            <person name="Thomas B.C."/>
            <person name="Banfield J.F."/>
        </authorList>
    </citation>
    <scope>NUCLEOTIDE SEQUENCE [LARGE SCALE GENOMIC DNA]</scope>
    <source>
        <strain evidence="9">HGW-Wallbacteria-1</strain>
    </source>
</reference>
<comment type="caution">
    <text evidence="9">The sequence shown here is derived from an EMBL/GenBank/DDBJ whole genome shotgun (WGS) entry which is preliminary data.</text>
</comment>
<evidence type="ECO:0000256" key="1">
    <source>
        <dbReference type="ARBA" id="ARBA00022448"/>
    </source>
</evidence>
<proteinExistence type="inferred from homology"/>
<feature type="transmembrane region" description="Helical" evidence="7">
    <location>
        <begin position="25"/>
        <end position="45"/>
    </location>
</feature>
<dbReference type="GO" id="GO:0005886">
    <property type="term" value="C:plasma membrane"/>
    <property type="evidence" value="ECO:0007669"/>
    <property type="project" value="UniProtKB-SubCell"/>
</dbReference>
<feature type="domain" description="FMN-binding" evidence="8">
    <location>
        <begin position="128"/>
        <end position="246"/>
    </location>
</feature>
<gene>
    <name evidence="6" type="primary">rnfG</name>
    <name evidence="9" type="ORF">CVV64_02055</name>
</gene>
<accession>A0A2N1PV83</accession>
<keyword evidence="2 6" id="KW-0597">Phosphoprotein</keyword>
<protein>
    <recommendedName>
        <fullName evidence="6">Ion-translocating oxidoreductase complex subunit G</fullName>
        <ecNumber evidence="6">7.-.-.-</ecNumber>
    </recommendedName>
    <alternativeName>
        <fullName evidence="6">Rnf electron transport complex subunit G</fullName>
    </alternativeName>
</protein>
<dbReference type="EC" id="7.-.-.-" evidence="6"/>
<evidence type="ECO:0000256" key="3">
    <source>
        <dbReference type="ARBA" id="ARBA00022630"/>
    </source>
</evidence>